<dbReference type="Proteomes" id="UP001597128">
    <property type="component" value="Unassembled WGS sequence"/>
</dbReference>
<keyword evidence="3" id="KW-1185">Reference proteome</keyword>
<dbReference type="RefSeq" id="WP_379054926.1">
    <property type="nucleotide sequence ID" value="NZ_JBHTKB010000001.1"/>
</dbReference>
<evidence type="ECO:0000313" key="2">
    <source>
        <dbReference type="EMBL" id="MFD0912207.1"/>
    </source>
</evidence>
<reference evidence="3" key="1">
    <citation type="journal article" date="2019" name="Int. J. Syst. Evol. Microbiol.">
        <title>The Global Catalogue of Microorganisms (GCM) 10K type strain sequencing project: providing services to taxonomists for standard genome sequencing and annotation.</title>
        <authorList>
            <consortium name="The Broad Institute Genomics Platform"/>
            <consortium name="The Broad Institute Genome Sequencing Center for Infectious Disease"/>
            <person name="Wu L."/>
            <person name="Ma J."/>
        </authorList>
    </citation>
    <scope>NUCLEOTIDE SEQUENCE [LARGE SCALE GENOMIC DNA]</scope>
    <source>
        <strain evidence="3">CCUG 58412</strain>
    </source>
</reference>
<protein>
    <submittedName>
        <fullName evidence="2">Uncharacterized protein</fullName>
    </submittedName>
</protein>
<evidence type="ECO:0000256" key="1">
    <source>
        <dbReference type="SAM" id="Phobius"/>
    </source>
</evidence>
<keyword evidence="1" id="KW-0812">Transmembrane</keyword>
<proteinExistence type="predicted"/>
<gene>
    <name evidence="2" type="ORF">ACFQ1Z_01480</name>
</gene>
<dbReference type="EMBL" id="JBHTKB010000001">
    <property type="protein sequence ID" value="MFD0912207.1"/>
    <property type="molecule type" value="Genomic_DNA"/>
</dbReference>
<sequence>MRHQQVSNKRVFVMYVLSLVGLTLCSISVADTDARSLKHPLVGYWEAKVAGSACLESYWFKEDGTAVFTSGDEQLEARYEVTPQPDSQGFFKLTHRVTLSNKGLDCTRQTSEINIEQTSYVLFQPDGRSFISCDDDNPSLEACFGPVELKNNASRSLP</sequence>
<name>A0ABW3F6X7_9PROT</name>
<keyword evidence="1" id="KW-1133">Transmembrane helix</keyword>
<evidence type="ECO:0000313" key="3">
    <source>
        <dbReference type="Proteomes" id="UP001597128"/>
    </source>
</evidence>
<organism evidence="2 3">
    <name type="scientific">Methylophilus luteus</name>
    <dbReference type="NCBI Taxonomy" id="640108"/>
    <lineage>
        <taxon>Bacteria</taxon>
        <taxon>Pseudomonadati</taxon>
        <taxon>Pseudomonadota</taxon>
        <taxon>Betaproteobacteria</taxon>
        <taxon>Nitrosomonadales</taxon>
        <taxon>Methylophilaceae</taxon>
        <taxon>Methylophilus</taxon>
    </lineage>
</organism>
<feature type="transmembrane region" description="Helical" evidence="1">
    <location>
        <begin position="12"/>
        <end position="30"/>
    </location>
</feature>
<comment type="caution">
    <text evidence="2">The sequence shown here is derived from an EMBL/GenBank/DDBJ whole genome shotgun (WGS) entry which is preliminary data.</text>
</comment>
<accession>A0ABW3F6X7</accession>
<keyword evidence="1" id="KW-0472">Membrane</keyword>